<dbReference type="AlphaFoldDB" id="A0A0G0P4B8"/>
<dbReference type="EMBL" id="LBXD01000033">
    <property type="protein sequence ID" value="KKR22778.1"/>
    <property type="molecule type" value="Genomic_DNA"/>
</dbReference>
<evidence type="ECO:0000313" key="3">
    <source>
        <dbReference type="Proteomes" id="UP000034764"/>
    </source>
</evidence>
<gene>
    <name evidence="2" type="ORF">UT53_C0033G0006</name>
</gene>
<keyword evidence="1" id="KW-0812">Transmembrane</keyword>
<evidence type="ECO:0000313" key="2">
    <source>
        <dbReference type="EMBL" id="KKR22778.1"/>
    </source>
</evidence>
<sequence length="129" mass="14396">MNQQKITFRFIIGIALIVTVLIVVILLLPQQTFEERQAIVSARQAQLVQALADQRANERKAEADRGRRYRQNEANDAVRSILYVQDPRTTPPTCYAHRKVEGQYDGGLALATVPCGSIPPNLLIVANVK</sequence>
<accession>A0A0G0P4B8</accession>
<dbReference type="Proteomes" id="UP000034764">
    <property type="component" value="Unassembled WGS sequence"/>
</dbReference>
<feature type="transmembrane region" description="Helical" evidence="1">
    <location>
        <begin position="6"/>
        <end position="28"/>
    </location>
</feature>
<keyword evidence="1" id="KW-0472">Membrane</keyword>
<keyword evidence="1" id="KW-1133">Transmembrane helix</keyword>
<comment type="caution">
    <text evidence="2">The sequence shown here is derived from an EMBL/GenBank/DDBJ whole genome shotgun (WGS) entry which is preliminary data.</text>
</comment>
<name>A0A0G0P4B8_9BACT</name>
<protein>
    <submittedName>
        <fullName evidence="2">Uncharacterized protein</fullName>
    </submittedName>
</protein>
<proteinExistence type="predicted"/>
<evidence type="ECO:0000256" key="1">
    <source>
        <dbReference type="SAM" id="Phobius"/>
    </source>
</evidence>
<reference evidence="2 3" key="1">
    <citation type="journal article" date="2015" name="Nature">
        <title>rRNA introns, odd ribosomes, and small enigmatic genomes across a large radiation of phyla.</title>
        <authorList>
            <person name="Brown C.T."/>
            <person name="Hug L.A."/>
            <person name="Thomas B.C."/>
            <person name="Sharon I."/>
            <person name="Castelle C.J."/>
            <person name="Singh A."/>
            <person name="Wilkins M.J."/>
            <person name="Williams K.H."/>
            <person name="Banfield J.F."/>
        </authorList>
    </citation>
    <scope>NUCLEOTIDE SEQUENCE [LARGE SCALE GENOMIC DNA]</scope>
</reference>
<organism evidence="2 3">
    <name type="scientific">Candidatus Yanofskybacteria bacterium GW2011_GWD2_39_48</name>
    <dbReference type="NCBI Taxonomy" id="1619031"/>
    <lineage>
        <taxon>Bacteria</taxon>
        <taxon>Candidatus Yanofskyibacteriota</taxon>
    </lineage>
</organism>